<protein>
    <submittedName>
        <fullName evidence="3">Uncharacterized protein</fullName>
    </submittedName>
</protein>
<feature type="region of interest" description="Disordered" evidence="1">
    <location>
        <begin position="1"/>
        <end position="48"/>
    </location>
</feature>
<evidence type="ECO:0000256" key="2">
    <source>
        <dbReference type="SAM" id="Phobius"/>
    </source>
</evidence>
<feature type="compositionally biased region" description="Pro residues" evidence="1">
    <location>
        <begin position="29"/>
        <end position="42"/>
    </location>
</feature>
<keyword evidence="2" id="KW-0812">Transmembrane</keyword>
<dbReference type="InParanoid" id="A0A1Y2AV85"/>
<keyword evidence="4" id="KW-1185">Reference proteome</keyword>
<accession>A0A1Y2AV85</accession>
<feature type="transmembrane region" description="Helical" evidence="2">
    <location>
        <begin position="226"/>
        <end position="248"/>
    </location>
</feature>
<comment type="caution">
    <text evidence="3">The sequence shown here is derived from an EMBL/GenBank/DDBJ whole genome shotgun (WGS) entry which is preliminary data.</text>
</comment>
<name>A0A1Y2AV85_9TREE</name>
<feature type="compositionally biased region" description="Low complexity" evidence="1">
    <location>
        <begin position="19"/>
        <end position="28"/>
    </location>
</feature>
<proteinExistence type="predicted"/>
<sequence>MDIPFMQVGGGGALALPTPRRSLPVQQRSPPPVQRPSPPQPVAGPSRLSLHQRRPIPKVQSFQNPTQDNTLPLQQEIDRLTAACEEHERKIRSIRGSIEHRLFVELPALLGRLLERDDDAEVCASTVPPMRQKLSEIVAARTKDLETMRERTAPWQTLFAEADKGGILEGDGKTGHIERVPGIGKDGSDGLARIEWWADETEMLLNAEIIRLKAEVASKSTTSRRIWGTVVGSLSTVFLVIMVLVILAQFR</sequence>
<evidence type="ECO:0000256" key="1">
    <source>
        <dbReference type="SAM" id="MobiDB-lite"/>
    </source>
</evidence>
<dbReference type="Proteomes" id="UP000193986">
    <property type="component" value="Unassembled WGS sequence"/>
</dbReference>
<keyword evidence="2" id="KW-0472">Membrane</keyword>
<dbReference type="EMBL" id="MCFC01000050">
    <property type="protein sequence ID" value="ORY26127.1"/>
    <property type="molecule type" value="Genomic_DNA"/>
</dbReference>
<organism evidence="3 4">
    <name type="scientific">Naematelia encephala</name>
    <dbReference type="NCBI Taxonomy" id="71784"/>
    <lineage>
        <taxon>Eukaryota</taxon>
        <taxon>Fungi</taxon>
        <taxon>Dikarya</taxon>
        <taxon>Basidiomycota</taxon>
        <taxon>Agaricomycotina</taxon>
        <taxon>Tremellomycetes</taxon>
        <taxon>Tremellales</taxon>
        <taxon>Naemateliaceae</taxon>
        <taxon>Naematelia</taxon>
    </lineage>
</organism>
<dbReference type="AlphaFoldDB" id="A0A1Y2AV85"/>
<dbReference type="OrthoDB" id="2562897at2759"/>
<gene>
    <name evidence="3" type="ORF">BCR39DRAFT_269336</name>
</gene>
<keyword evidence="2" id="KW-1133">Transmembrane helix</keyword>
<evidence type="ECO:0000313" key="4">
    <source>
        <dbReference type="Proteomes" id="UP000193986"/>
    </source>
</evidence>
<reference evidence="3 4" key="1">
    <citation type="submission" date="2016-07" db="EMBL/GenBank/DDBJ databases">
        <title>Pervasive Adenine N6-methylation of Active Genes in Fungi.</title>
        <authorList>
            <consortium name="DOE Joint Genome Institute"/>
            <person name="Mondo S.J."/>
            <person name="Dannebaum R.O."/>
            <person name="Kuo R.C."/>
            <person name="Labutti K."/>
            <person name="Haridas S."/>
            <person name="Kuo A."/>
            <person name="Salamov A."/>
            <person name="Ahrendt S.R."/>
            <person name="Lipzen A."/>
            <person name="Sullivan W."/>
            <person name="Andreopoulos W.B."/>
            <person name="Clum A."/>
            <person name="Lindquist E."/>
            <person name="Daum C."/>
            <person name="Ramamoorthy G.K."/>
            <person name="Gryganskyi A."/>
            <person name="Culley D."/>
            <person name="Magnuson J.K."/>
            <person name="James T.Y."/>
            <person name="O'Malley M.A."/>
            <person name="Stajich J.E."/>
            <person name="Spatafora J.W."/>
            <person name="Visel A."/>
            <person name="Grigoriev I.V."/>
        </authorList>
    </citation>
    <scope>NUCLEOTIDE SEQUENCE [LARGE SCALE GENOMIC DNA]</scope>
    <source>
        <strain evidence="3 4">68-887.2</strain>
    </source>
</reference>
<evidence type="ECO:0000313" key="3">
    <source>
        <dbReference type="EMBL" id="ORY26127.1"/>
    </source>
</evidence>